<accession>A0A1P8ENH3</accession>
<proteinExistence type="predicted"/>
<dbReference type="AlphaFoldDB" id="A0A1P8ENH3"/>
<keyword evidence="7" id="KW-0614">Plasmid</keyword>
<dbReference type="InterPro" id="IPR028202">
    <property type="entry name" value="Reductase_C"/>
</dbReference>
<evidence type="ECO:0000313" key="8">
    <source>
        <dbReference type="Proteomes" id="UP000185674"/>
    </source>
</evidence>
<organism evidence="7 8">
    <name type="scientific">Acinetobacter soli</name>
    <dbReference type="NCBI Taxonomy" id="487316"/>
    <lineage>
        <taxon>Bacteria</taxon>
        <taxon>Pseudomonadati</taxon>
        <taxon>Pseudomonadota</taxon>
        <taxon>Gammaproteobacteria</taxon>
        <taxon>Moraxellales</taxon>
        <taxon>Moraxellaceae</taxon>
        <taxon>Acinetobacter</taxon>
    </lineage>
</organism>
<dbReference type="EMBL" id="CP016897">
    <property type="protein sequence ID" value="APV37652.1"/>
    <property type="molecule type" value="Genomic_DNA"/>
</dbReference>
<dbReference type="RefSeq" id="WP_076033661.1">
    <property type="nucleotide sequence ID" value="NZ_CP016897.1"/>
</dbReference>
<dbReference type="Proteomes" id="UP000185674">
    <property type="component" value="Plasmid pGFJ1"/>
</dbReference>
<dbReference type="PANTHER" id="PTHR43557">
    <property type="entry name" value="APOPTOSIS-INDUCING FACTOR 1"/>
    <property type="match status" value="1"/>
</dbReference>
<dbReference type="KEGG" id="asol:BEN76_16500"/>
<evidence type="ECO:0000313" key="7">
    <source>
        <dbReference type="EMBL" id="APV37652.1"/>
    </source>
</evidence>
<dbReference type="SUPFAM" id="SSF55424">
    <property type="entry name" value="FAD/NAD-linked reductases, dimerisation (C-terminal) domain"/>
    <property type="match status" value="1"/>
</dbReference>
<feature type="domain" description="Reductase C-terminal" evidence="6">
    <location>
        <begin position="333"/>
        <end position="416"/>
    </location>
</feature>
<dbReference type="GO" id="GO:0005737">
    <property type="term" value="C:cytoplasm"/>
    <property type="evidence" value="ECO:0007669"/>
    <property type="project" value="TreeGrafter"/>
</dbReference>
<evidence type="ECO:0000259" key="6">
    <source>
        <dbReference type="Pfam" id="PF14759"/>
    </source>
</evidence>
<evidence type="ECO:0000259" key="5">
    <source>
        <dbReference type="Pfam" id="PF07992"/>
    </source>
</evidence>
<dbReference type="InterPro" id="IPR050446">
    <property type="entry name" value="FAD-oxidoreductase/Apoptosis"/>
</dbReference>
<keyword evidence="2" id="KW-0285">Flavoprotein</keyword>
<dbReference type="PANTHER" id="PTHR43557:SF2">
    <property type="entry name" value="RIESKE DOMAIN-CONTAINING PROTEIN-RELATED"/>
    <property type="match status" value="1"/>
</dbReference>
<keyword evidence="3" id="KW-0274">FAD</keyword>
<evidence type="ECO:0000256" key="1">
    <source>
        <dbReference type="ARBA" id="ARBA00001974"/>
    </source>
</evidence>
<reference evidence="7 8" key="1">
    <citation type="submission" date="2016-08" db="EMBL/GenBank/DDBJ databases">
        <title>Complete genome sequence of Acinetobacter baylyi strain GFJ2.</title>
        <authorList>
            <person name="Tabata M."/>
            <person name="Kuboki S."/>
            <person name="Gibu N."/>
            <person name="Kinouchi Y."/>
            <person name="Vangnai A."/>
            <person name="Kasai D."/>
            <person name="Fukuda M."/>
        </authorList>
    </citation>
    <scope>NUCLEOTIDE SEQUENCE [LARGE SCALE GENOMIC DNA]</scope>
    <source>
        <strain evidence="7 8">GFJ2</strain>
        <plasmid evidence="8">Plasmid pgfj1</plasmid>
    </source>
</reference>
<dbReference type="SUPFAM" id="SSF51905">
    <property type="entry name" value="FAD/NAD(P)-binding domain"/>
    <property type="match status" value="2"/>
</dbReference>
<dbReference type="Pfam" id="PF07992">
    <property type="entry name" value="Pyr_redox_2"/>
    <property type="match status" value="1"/>
</dbReference>
<gene>
    <name evidence="7" type="ORF">BEN76_16500</name>
</gene>
<dbReference type="Gene3D" id="3.30.390.30">
    <property type="match status" value="1"/>
</dbReference>
<evidence type="ECO:0000256" key="3">
    <source>
        <dbReference type="ARBA" id="ARBA00022827"/>
    </source>
</evidence>
<comment type="cofactor">
    <cofactor evidence="1">
        <name>FAD</name>
        <dbReference type="ChEBI" id="CHEBI:57692"/>
    </cofactor>
</comment>
<geneLocation type="plasmid" evidence="8">
    <name>pgfj1</name>
</geneLocation>
<keyword evidence="4" id="KW-0560">Oxidoreductase</keyword>
<sequence length="428" mass="47869">MSNYDVIIVGTGHAGAQAAVALRQQGFTGSILMIGEEQHLPYERPPLSKEYFSGERGFERILLRPEQFWQDKQIDLQLGQRVMQIDTQSHRILTQQDHEYHYGKLIWATGGKPRRLSCEGADLDGIHYIRNREDVDRINQELDRVQHCVVIGGGYIGLEAASALRKINREVTLVEAQPRVLARVAGPIISAFYQQYHQKNGIQLHLGQGVDHLEGDDIEGDSIENRHGQVCRVVLTDGTRIDTDLVIVGVGLNPEVNALIEAGATFSNGIETDRRCRTSLPDIFAIGDCANHENIFADGQRIRLESVQNANDQAMIVAKEILDKGEDYAAVPWFWSNQHDLKLQTIGLSIGYDQELLRGEPDSGSFTVIYLRQGKIIALDCVNRPADFIQGKAIIQQGLSIPTEQLCDHQQPFKQLVQRYNAVSSIQS</sequence>
<dbReference type="Pfam" id="PF14759">
    <property type="entry name" value="Reductase_C"/>
    <property type="match status" value="1"/>
</dbReference>
<protein>
    <submittedName>
        <fullName evidence="7">Pyridine nucleotide-disulfide oxidoreductase</fullName>
    </submittedName>
</protein>
<dbReference type="PRINTS" id="PR00368">
    <property type="entry name" value="FADPNR"/>
</dbReference>
<evidence type="ECO:0000256" key="4">
    <source>
        <dbReference type="ARBA" id="ARBA00023002"/>
    </source>
</evidence>
<dbReference type="PRINTS" id="PR00411">
    <property type="entry name" value="PNDRDTASEI"/>
</dbReference>
<dbReference type="GO" id="GO:0016651">
    <property type="term" value="F:oxidoreductase activity, acting on NAD(P)H"/>
    <property type="evidence" value="ECO:0007669"/>
    <property type="project" value="TreeGrafter"/>
</dbReference>
<dbReference type="InterPro" id="IPR023753">
    <property type="entry name" value="FAD/NAD-binding_dom"/>
</dbReference>
<dbReference type="InterPro" id="IPR016156">
    <property type="entry name" value="FAD/NAD-linked_Rdtase_dimer_sf"/>
</dbReference>
<evidence type="ECO:0000256" key="2">
    <source>
        <dbReference type="ARBA" id="ARBA00022630"/>
    </source>
</evidence>
<dbReference type="Gene3D" id="3.50.50.60">
    <property type="entry name" value="FAD/NAD(P)-binding domain"/>
    <property type="match status" value="2"/>
</dbReference>
<feature type="domain" description="FAD/NAD(P)-binding" evidence="5">
    <location>
        <begin position="4"/>
        <end position="314"/>
    </location>
</feature>
<name>A0A1P8ENH3_9GAMM</name>
<dbReference type="InterPro" id="IPR036188">
    <property type="entry name" value="FAD/NAD-bd_sf"/>
</dbReference>